<name>A0A6N0NUM3_9CREN</name>
<keyword evidence="8" id="KW-1185">Reference proteome</keyword>
<sequence>MEILLSAGTYYAIERGIYYSQTAYALMTGGCQNQCGFCSQSLSNSASKFYLSRVKWYPVDLEKVKGRLSSFKRFCLQTVVRPGFEHEMLEILKHVDTKKSVTVVPISREYLVELKRVGVDYLGIGLDTTEGNWNKVKKPATFHEYFRFIEDAVQVFGKGKVYVHLVYGLGEEESEFISLMETLHSVGAEVALFAFTPVKGTPMENVKPPKLEDYRKIQKLRFLIFHGKDGGEKAFLTSGCPSCDRPFYNEDPRGKPYNVPLRFVS</sequence>
<dbReference type="Pfam" id="PF04055">
    <property type="entry name" value="Radical_SAM"/>
    <property type="match status" value="1"/>
</dbReference>
<dbReference type="RefSeq" id="WP_174628822.1">
    <property type="nucleotide sequence ID" value="NZ_CP049074.1"/>
</dbReference>
<dbReference type="GO" id="GO:0051539">
    <property type="term" value="F:4 iron, 4 sulfur cluster binding"/>
    <property type="evidence" value="ECO:0007669"/>
    <property type="project" value="UniProtKB-KW"/>
</dbReference>
<proteinExistence type="predicted"/>
<dbReference type="SFLD" id="SFLDS00029">
    <property type="entry name" value="Radical_SAM"/>
    <property type="match status" value="1"/>
</dbReference>
<evidence type="ECO:0000259" key="6">
    <source>
        <dbReference type="PROSITE" id="PS51918"/>
    </source>
</evidence>
<dbReference type="PANTHER" id="PTHR22976:SF2">
    <property type="entry name" value="BIOTIN SYNTHASE, MITOCHONDRIAL"/>
    <property type="match status" value="1"/>
</dbReference>
<dbReference type="SFLD" id="SFLDG01098">
    <property type="entry name" value="Uncharacterised_Radical_SAM_Su"/>
    <property type="match status" value="1"/>
</dbReference>
<dbReference type="PROSITE" id="PS51918">
    <property type="entry name" value="RADICAL_SAM"/>
    <property type="match status" value="1"/>
</dbReference>
<gene>
    <name evidence="7" type="ORF">GWK48_01110</name>
</gene>
<dbReference type="InterPro" id="IPR013785">
    <property type="entry name" value="Aldolase_TIM"/>
</dbReference>
<dbReference type="GO" id="GO:0051537">
    <property type="term" value="F:2 iron, 2 sulfur cluster binding"/>
    <property type="evidence" value="ECO:0007669"/>
    <property type="project" value="TreeGrafter"/>
</dbReference>
<dbReference type="CDD" id="cd01335">
    <property type="entry name" value="Radical_SAM"/>
    <property type="match status" value="1"/>
</dbReference>
<dbReference type="AlphaFoldDB" id="A0A6N0NUM3"/>
<dbReference type="OrthoDB" id="15118at2157"/>
<dbReference type="GeneID" id="55640502"/>
<keyword evidence="1" id="KW-0004">4Fe-4S</keyword>
<dbReference type="GO" id="GO:0046872">
    <property type="term" value="F:metal ion binding"/>
    <property type="evidence" value="ECO:0007669"/>
    <property type="project" value="UniProtKB-KW"/>
</dbReference>
<evidence type="ECO:0000256" key="1">
    <source>
        <dbReference type="ARBA" id="ARBA00022485"/>
    </source>
</evidence>
<dbReference type="KEGG" id="mten:GWK48_01110"/>
<evidence type="ECO:0000256" key="5">
    <source>
        <dbReference type="ARBA" id="ARBA00023014"/>
    </source>
</evidence>
<dbReference type="GO" id="GO:0009102">
    <property type="term" value="P:biotin biosynthetic process"/>
    <property type="evidence" value="ECO:0007669"/>
    <property type="project" value="InterPro"/>
</dbReference>
<dbReference type="InterPro" id="IPR006638">
    <property type="entry name" value="Elp3/MiaA/NifB-like_rSAM"/>
</dbReference>
<evidence type="ECO:0000313" key="7">
    <source>
        <dbReference type="EMBL" id="QKQ99177.1"/>
    </source>
</evidence>
<feature type="domain" description="Radical SAM core" evidence="6">
    <location>
        <begin position="17"/>
        <end position="233"/>
    </location>
</feature>
<accession>A0A6N0NUM3</accession>
<keyword evidence="2" id="KW-0949">S-adenosyl-L-methionine</keyword>
<keyword evidence="3" id="KW-0479">Metal-binding</keyword>
<dbReference type="GO" id="GO:0004076">
    <property type="term" value="F:biotin synthase activity"/>
    <property type="evidence" value="ECO:0007669"/>
    <property type="project" value="InterPro"/>
</dbReference>
<reference evidence="7 8" key="1">
    <citation type="submission" date="2020-02" db="EMBL/GenBank/DDBJ databases">
        <title>Comparative genome analysis reveals the metabolism and evolution of the thermophilic archaeal genus Metallosphaera.</title>
        <authorList>
            <person name="Jiang C."/>
        </authorList>
    </citation>
    <scope>NUCLEOTIDE SEQUENCE [LARGE SCALE GENOMIC DNA]</scope>
    <source>
        <strain evidence="7 8">Ric-A</strain>
    </source>
</reference>
<protein>
    <submittedName>
        <fullName evidence="7">Radical SAM protein</fullName>
    </submittedName>
</protein>
<evidence type="ECO:0000256" key="4">
    <source>
        <dbReference type="ARBA" id="ARBA00023004"/>
    </source>
</evidence>
<evidence type="ECO:0000313" key="8">
    <source>
        <dbReference type="Proteomes" id="UP000509301"/>
    </source>
</evidence>
<dbReference type="InterPro" id="IPR007197">
    <property type="entry name" value="rSAM"/>
</dbReference>
<dbReference type="SUPFAM" id="SSF102114">
    <property type="entry name" value="Radical SAM enzymes"/>
    <property type="match status" value="1"/>
</dbReference>
<keyword evidence="5" id="KW-0411">Iron-sulfur</keyword>
<dbReference type="EMBL" id="CP049074">
    <property type="protein sequence ID" value="QKQ99177.1"/>
    <property type="molecule type" value="Genomic_DNA"/>
</dbReference>
<organism evidence="7 8">
    <name type="scientific">Metallosphaera tengchongensis</name>
    <dbReference type="NCBI Taxonomy" id="1532350"/>
    <lineage>
        <taxon>Archaea</taxon>
        <taxon>Thermoproteota</taxon>
        <taxon>Thermoprotei</taxon>
        <taxon>Sulfolobales</taxon>
        <taxon>Sulfolobaceae</taxon>
        <taxon>Metallosphaera</taxon>
    </lineage>
</organism>
<dbReference type="SMART" id="SM00729">
    <property type="entry name" value="Elp3"/>
    <property type="match status" value="1"/>
</dbReference>
<dbReference type="PANTHER" id="PTHR22976">
    <property type="entry name" value="BIOTIN SYNTHASE"/>
    <property type="match status" value="1"/>
</dbReference>
<evidence type="ECO:0000256" key="3">
    <source>
        <dbReference type="ARBA" id="ARBA00022723"/>
    </source>
</evidence>
<dbReference type="Proteomes" id="UP000509301">
    <property type="component" value="Chromosome"/>
</dbReference>
<evidence type="ECO:0000256" key="2">
    <source>
        <dbReference type="ARBA" id="ARBA00022691"/>
    </source>
</evidence>
<dbReference type="Gene3D" id="3.20.20.70">
    <property type="entry name" value="Aldolase class I"/>
    <property type="match status" value="1"/>
</dbReference>
<keyword evidence="4" id="KW-0408">Iron</keyword>
<dbReference type="InterPro" id="IPR058240">
    <property type="entry name" value="rSAM_sf"/>
</dbReference>
<dbReference type="InterPro" id="IPR002684">
    <property type="entry name" value="Biotin_synth/BioAB"/>
</dbReference>